<reference evidence="2" key="1">
    <citation type="journal article" date="2019" name="Int. J. Syst. Evol. Microbiol.">
        <title>The Global Catalogue of Microorganisms (GCM) 10K type strain sequencing project: providing services to taxonomists for standard genome sequencing and annotation.</title>
        <authorList>
            <consortium name="The Broad Institute Genomics Platform"/>
            <consortium name="The Broad Institute Genome Sequencing Center for Infectious Disease"/>
            <person name="Wu L."/>
            <person name="Ma J."/>
        </authorList>
    </citation>
    <scope>NUCLEOTIDE SEQUENCE [LARGE SCALE GENOMIC DNA]</scope>
    <source>
        <strain evidence="2">JCM 16904</strain>
    </source>
</reference>
<name>A0ABP7CFC6_9ACTN</name>
<sequence length="228" mass="24975">MFAADAAEITQFKVDPFEKAGRPVFSEVAKRYAELVRRMPWEHMACTVTLPDHGVLTVGDAVRRLGLDAAVPHASGEGEPEDLGLQQVGVGVVTWSNNPYPDGKELTDRLGGAGFRHWYLAVDIEGNTTLYARYGDNDGQLQFPEPEWMPFIPWTEQIGPLAPYAEMFAAVYDTWSGEPETWTDNPEVSVVGTCLAVIELESGVRLDKEMSRGPLKGAAVAVRGRPLG</sequence>
<comment type="caution">
    <text evidence="1">The sequence shown here is derived from an EMBL/GenBank/DDBJ whole genome shotgun (WGS) entry which is preliminary data.</text>
</comment>
<organism evidence="1 2">
    <name type="scientific">Nonomuraea antimicrobica</name>
    <dbReference type="NCBI Taxonomy" id="561173"/>
    <lineage>
        <taxon>Bacteria</taxon>
        <taxon>Bacillati</taxon>
        <taxon>Actinomycetota</taxon>
        <taxon>Actinomycetes</taxon>
        <taxon>Streptosporangiales</taxon>
        <taxon>Streptosporangiaceae</taxon>
        <taxon>Nonomuraea</taxon>
    </lineage>
</organism>
<evidence type="ECO:0000313" key="1">
    <source>
        <dbReference type="EMBL" id="GAA3687199.1"/>
    </source>
</evidence>
<gene>
    <name evidence="1" type="ORF">GCM10022224_060350</name>
</gene>
<accession>A0ABP7CFC6</accession>
<dbReference type="EMBL" id="BAAAZP010000104">
    <property type="protein sequence ID" value="GAA3687199.1"/>
    <property type="molecule type" value="Genomic_DNA"/>
</dbReference>
<keyword evidence="2" id="KW-1185">Reference proteome</keyword>
<evidence type="ECO:0000313" key="2">
    <source>
        <dbReference type="Proteomes" id="UP001500902"/>
    </source>
</evidence>
<dbReference type="Proteomes" id="UP001500902">
    <property type="component" value="Unassembled WGS sequence"/>
</dbReference>
<protein>
    <submittedName>
        <fullName evidence="1">Uncharacterized protein</fullName>
    </submittedName>
</protein>
<proteinExistence type="predicted"/>
<dbReference type="RefSeq" id="WP_344885722.1">
    <property type="nucleotide sequence ID" value="NZ_BAAAZP010000104.1"/>
</dbReference>